<dbReference type="AlphaFoldDB" id="A0A288QNU7"/>
<keyword evidence="7" id="KW-1185">Reference proteome</keyword>
<reference evidence="6 7" key="1">
    <citation type="submission" date="2018-07" db="EMBL/GenBank/DDBJ databases">
        <title>Genomic Encyclopedia of Type Strains, Phase III (KMG-III): the genomes of soil and plant-associated and newly described type strains.</title>
        <authorList>
            <person name="Whitman W."/>
        </authorList>
    </citation>
    <scope>NUCLEOTIDE SEQUENCE [LARGE SCALE GENOMIC DNA]</scope>
    <source>
        <strain evidence="6 7">CECT 7031</strain>
    </source>
</reference>
<dbReference type="InterPro" id="IPR015890">
    <property type="entry name" value="Chorismate_C"/>
</dbReference>
<dbReference type="PANTHER" id="PTHR42839">
    <property type="entry name" value="ISOCHORISMATE SYNTHASE ENTC"/>
    <property type="match status" value="1"/>
</dbReference>
<protein>
    <recommendedName>
        <fullName evidence="3">isochorismate synthase</fullName>
        <ecNumber evidence="3">5.4.4.2</ecNumber>
    </recommendedName>
    <alternativeName>
        <fullName evidence="5">Isochorismate mutase</fullName>
    </alternativeName>
</protein>
<comment type="similarity">
    <text evidence="2">Belongs to the isochorismate synthase family.</text>
</comment>
<sequence>MSFPSEKELWQRFELAEVAVYFATADKKSRYYGFGVADEIFSRDIHEIATWAAGKNYPVFGGVPFDDQLHTATMMNGYFLQPKVLYDIAEQHLWGYETNVVTNRSKRRRPEIERVVDETNWVQRVQHAIDAMQSDGTKQKVVLGRQRQVTLSEPLDMAKLIADLQMTQPHNYHFILKRDNDIFISATPERLVKINDGHLATAGVAGTARRSQDETEDLQLAATLLNDPKNLQEHAIVVNRIVERLAGMAALTVPKGPTIMKNPQVQHLYTPITGQVNDGVTTLSIVDRLHPTPALGGQPEEWALTQIAQLEQNPRGLFAAPVGVLRPSGDGEMVVGIRSMFAHAGKVDLFAGAGILADSDATQEYEETALKMQPMMKLLERQHD</sequence>
<dbReference type="RefSeq" id="WP_070230486.1">
    <property type="nucleotide sequence ID" value="NZ_BJYO01000004.1"/>
</dbReference>
<comment type="catalytic activity">
    <reaction evidence="1">
        <text>chorismate = isochorismate</text>
        <dbReference type="Rhea" id="RHEA:18985"/>
        <dbReference type="ChEBI" id="CHEBI:29748"/>
        <dbReference type="ChEBI" id="CHEBI:29780"/>
        <dbReference type="EC" id="5.4.4.2"/>
    </reaction>
</comment>
<keyword evidence="4" id="KW-0413">Isomerase</keyword>
<evidence type="ECO:0000313" key="6">
    <source>
        <dbReference type="EMBL" id="RDL05361.1"/>
    </source>
</evidence>
<accession>A0A288QNU7</accession>
<dbReference type="PANTHER" id="PTHR42839:SF1">
    <property type="entry name" value="ISOCHORISMATE SYNTHASE MENF"/>
    <property type="match status" value="1"/>
</dbReference>
<comment type="caution">
    <text evidence="6">The sequence shown here is derived from an EMBL/GenBank/DDBJ whole genome shotgun (WGS) entry which is preliminary data.</text>
</comment>
<evidence type="ECO:0000313" key="7">
    <source>
        <dbReference type="Proteomes" id="UP000254912"/>
    </source>
</evidence>
<dbReference type="EMBL" id="QRAS01000003">
    <property type="protein sequence ID" value="RDL05361.1"/>
    <property type="molecule type" value="Genomic_DNA"/>
</dbReference>
<evidence type="ECO:0000256" key="1">
    <source>
        <dbReference type="ARBA" id="ARBA00000799"/>
    </source>
</evidence>
<dbReference type="InterPro" id="IPR004561">
    <property type="entry name" value="IsoChor_synthase"/>
</dbReference>
<evidence type="ECO:0000256" key="3">
    <source>
        <dbReference type="ARBA" id="ARBA00012824"/>
    </source>
</evidence>
<dbReference type="InterPro" id="IPR005801">
    <property type="entry name" value="ADC_synthase"/>
</dbReference>
<dbReference type="KEGG" id="wso:WSWS_01291"/>
<organism evidence="6 7">
    <name type="scientific">Weissella soli</name>
    <dbReference type="NCBI Taxonomy" id="155866"/>
    <lineage>
        <taxon>Bacteria</taxon>
        <taxon>Bacillati</taxon>
        <taxon>Bacillota</taxon>
        <taxon>Bacilli</taxon>
        <taxon>Lactobacillales</taxon>
        <taxon>Lactobacillaceae</taxon>
        <taxon>Weissella</taxon>
    </lineage>
</organism>
<proteinExistence type="inferred from homology"/>
<dbReference type="Gene3D" id="3.60.120.10">
    <property type="entry name" value="Anthranilate synthase"/>
    <property type="match status" value="1"/>
</dbReference>
<dbReference type="Pfam" id="PF00425">
    <property type="entry name" value="Chorismate_bind"/>
    <property type="match status" value="1"/>
</dbReference>
<evidence type="ECO:0000256" key="5">
    <source>
        <dbReference type="ARBA" id="ARBA00041564"/>
    </source>
</evidence>
<dbReference type="GeneID" id="94546477"/>
<dbReference type="NCBIfam" id="TIGR00543">
    <property type="entry name" value="isochor_syn"/>
    <property type="match status" value="1"/>
</dbReference>
<dbReference type="GO" id="GO:0009697">
    <property type="term" value="P:salicylic acid biosynthetic process"/>
    <property type="evidence" value="ECO:0007669"/>
    <property type="project" value="TreeGrafter"/>
</dbReference>
<dbReference type="Proteomes" id="UP000254912">
    <property type="component" value="Unassembled WGS sequence"/>
</dbReference>
<dbReference type="EC" id="5.4.4.2" evidence="3"/>
<dbReference type="GO" id="GO:0008909">
    <property type="term" value="F:isochorismate synthase activity"/>
    <property type="evidence" value="ECO:0007669"/>
    <property type="project" value="UniProtKB-EC"/>
</dbReference>
<dbReference type="SUPFAM" id="SSF56322">
    <property type="entry name" value="ADC synthase"/>
    <property type="match status" value="1"/>
</dbReference>
<name>A0A288QNU7_9LACO</name>
<evidence type="ECO:0000256" key="2">
    <source>
        <dbReference type="ARBA" id="ARBA00005297"/>
    </source>
</evidence>
<evidence type="ECO:0000256" key="4">
    <source>
        <dbReference type="ARBA" id="ARBA00023235"/>
    </source>
</evidence>
<gene>
    <name evidence="6" type="ORF">DFP99_1318</name>
</gene>